<dbReference type="Proteomes" id="UP001271007">
    <property type="component" value="Unassembled WGS sequence"/>
</dbReference>
<organism evidence="2 3">
    <name type="scientific">Extremus antarcticus</name>
    <dbReference type="NCBI Taxonomy" id="702011"/>
    <lineage>
        <taxon>Eukaryota</taxon>
        <taxon>Fungi</taxon>
        <taxon>Dikarya</taxon>
        <taxon>Ascomycota</taxon>
        <taxon>Pezizomycotina</taxon>
        <taxon>Dothideomycetes</taxon>
        <taxon>Dothideomycetidae</taxon>
        <taxon>Mycosphaerellales</taxon>
        <taxon>Extremaceae</taxon>
        <taxon>Extremus</taxon>
    </lineage>
</organism>
<comment type="caution">
    <text evidence="2">The sequence shown here is derived from an EMBL/GenBank/DDBJ whole genome shotgun (WGS) entry which is preliminary data.</text>
</comment>
<accession>A0AAJ0DDF9</accession>
<dbReference type="AlphaFoldDB" id="A0AAJ0DDF9"/>
<dbReference type="EMBL" id="JAWDJX010000024">
    <property type="protein sequence ID" value="KAK3051864.1"/>
    <property type="molecule type" value="Genomic_DNA"/>
</dbReference>
<gene>
    <name evidence="2" type="ORF">LTR09_007164</name>
</gene>
<sequence>MAAPTPPSLLPLPLSPLPSTGTTNDESALTYLKAYLATSLPFYLEEFILLDEIVEPGPTFHKFPYLPAELREEVYRFYFEDAGPAPKGQPQARNTTALLRASHQVHCEARSFLFKEATLTLHVSRDYPNQPLADMVTFLERGIKYEDLCLTPYASLSSFKKARLPNRKSLTALIVERPSKEHVADHWKQMWPLVQGIAQVIQPHQDCTMNVNFGSVEDILCNDNPSTLLHLLKTRFTAAGFPKSGKTPARVFNAVEYCAGVDAVPDTQVREWVWSSNFISSIVRDARRVGRVVSWVCGEKTKEVTGAKDVVTLREMAKAVEGAGDVWLVSGGPGAARKVRKQSKADDKSSEGSV</sequence>
<name>A0AAJ0DDF9_9PEZI</name>
<feature type="region of interest" description="Disordered" evidence="1">
    <location>
        <begin position="332"/>
        <end position="354"/>
    </location>
</feature>
<keyword evidence="3" id="KW-1185">Reference proteome</keyword>
<evidence type="ECO:0000313" key="3">
    <source>
        <dbReference type="Proteomes" id="UP001271007"/>
    </source>
</evidence>
<evidence type="ECO:0000313" key="2">
    <source>
        <dbReference type="EMBL" id="KAK3051864.1"/>
    </source>
</evidence>
<protein>
    <submittedName>
        <fullName evidence="2">Uncharacterized protein</fullName>
    </submittedName>
</protein>
<evidence type="ECO:0000256" key="1">
    <source>
        <dbReference type="SAM" id="MobiDB-lite"/>
    </source>
</evidence>
<proteinExistence type="predicted"/>
<feature type="compositionally biased region" description="Basic and acidic residues" evidence="1">
    <location>
        <begin position="343"/>
        <end position="354"/>
    </location>
</feature>
<reference evidence="2" key="1">
    <citation type="submission" date="2023-04" db="EMBL/GenBank/DDBJ databases">
        <title>Black Yeasts Isolated from many extreme environments.</title>
        <authorList>
            <person name="Coleine C."/>
            <person name="Stajich J.E."/>
            <person name="Selbmann L."/>
        </authorList>
    </citation>
    <scope>NUCLEOTIDE SEQUENCE</scope>
    <source>
        <strain evidence="2">CCFEE 5312</strain>
    </source>
</reference>